<feature type="transmembrane region" description="Helical" evidence="1">
    <location>
        <begin position="65"/>
        <end position="84"/>
    </location>
</feature>
<dbReference type="eggNOG" id="COG3932">
    <property type="taxonomic scope" value="Bacteria"/>
</dbReference>
<dbReference type="OrthoDB" id="21339at2"/>
<dbReference type="AlphaFoldDB" id="I3CES4"/>
<dbReference type="HOGENOM" id="CLU_093444_0_1_6"/>
<dbReference type="Proteomes" id="UP000005744">
    <property type="component" value="Unassembled WGS sequence"/>
</dbReference>
<name>I3CES4_9GAMM</name>
<evidence type="ECO:0000313" key="2">
    <source>
        <dbReference type="EMBL" id="EIJ42117.1"/>
    </source>
</evidence>
<evidence type="ECO:0000313" key="3">
    <source>
        <dbReference type="Proteomes" id="UP000005744"/>
    </source>
</evidence>
<keyword evidence="3" id="KW-1185">Reference proteome</keyword>
<feature type="transmembrane region" description="Helical" evidence="1">
    <location>
        <begin position="175"/>
        <end position="200"/>
    </location>
</feature>
<feature type="transmembrane region" description="Helical" evidence="1">
    <location>
        <begin position="41"/>
        <end position="59"/>
    </location>
</feature>
<accession>I3CES4</accession>
<dbReference type="EMBL" id="JH600070">
    <property type="protein sequence ID" value="EIJ42117.1"/>
    <property type="molecule type" value="Genomic_DNA"/>
</dbReference>
<dbReference type="InterPro" id="IPR010331">
    <property type="entry name" value="ExoD"/>
</dbReference>
<dbReference type="RefSeq" id="WP_002684757.1">
    <property type="nucleotide sequence ID" value="NZ_JH600070.1"/>
</dbReference>
<organism evidence="2 3">
    <name type="scientific">Beggiatoa alba B18LD</name>
    <dbReference type="NCBI Taxonomy" id="395493"/>
    <lineage>
        <taxon>Bacteria</taxon>
        <taxon>Pseudomonadati</taxon>
        <taxon>Pseudomonadota</taxon>
        <taxon>Gammaproteobacteria</taxon>
        <taxon>Thiotrichales</taxon>
        <taxon>Thiotrichaceae</taxon>
        <taxon>Beggiatoa</taxon>
    </lineage>
</organism>
<dbReference type="PANTHER" id="PTHR41795">
    <property type="entry name" value="EXOPOLYSACCHARIDE SYNTHESIS PROTEIN"/>
    <property type="match status" value="1"/>
</dbReference>
<evidence type="ECO:0000256" key="1">
    <source>
        <dbReference type="SAM" id="Phobius"/>
    </source>
</evidence>
<sequence>MSIELKPIEQKLSITLNEVAQHLPAGSLTLRQLLTEIGEQGLLLFCIFLTLPFLIPVSIPGVSTVFGTLIILISIGLLTNRLPWLPEKLMQKSIQTASLINALEKSAHIFEKIDKFSHPRLTQLTQGTTVLQFNGFMLLLGGILLIFPFGFVPFSNTLPGLAILFLAVGMLQKDGYFVLAGYLMNIFTLIYFTVLIGGAVMAGKELWSLFGG</sequence>
<dbReference type="PANTHER" id="PTHR41795:SF1">
    <property type="entry name" value="EXOPOLYSACCHARIDE SYNTHESIS PROTEIN"/>
    <property type="match status" value="1"/>
</dbReference>
<proteinExistence type="predicted"/>
<reference evidence="2 3" key="1">
    <citation type="submission" date="2011-11" db="EMBL/GenBank/DDBJ databases">
        <title>Improved High-Quality Draft sequence of Beggiatoa alba B18lD.</title>
        <authorList>
            <consortium name="US DOE Joint Genome Institute"/>
            <person name="Lucas S."/>
            <person name="Han J."/>
            <person name="Lapidus A."/>
            <person name="Cheng J.-F."/>
            <person name="Goodwin L."/>
            <person name="Pitluck S."/>
            <person name="Peters L."/>
            <person name="Mikhailova N."/>
            <person name="Held B."/>
            <person name="Detter J.C."/>
            <person name="Han C."/>
            <person name="Tapia R."/>
            <person name="Land M."/>
            <person name="Hauser L."/>
            <person name="Kyrpides N."/>
            <person name="Ivanova N."/>
            <person name="Pagani I."/>
            <person name="Samuel K."/>
            <person name="Teske A."/>
            <person name="Mueller J."/>
            <person name="Woyke T."/>
        </authorList>
    </citation>
    <scope>NUCLEOTIDE SEQUENCE [LARGE SCALE GENOMIC DNA]</scope>
    <source>
        <strain evidence="2 3">B18LD</strain>
    </source>
</reference>
<protein>
    <submittedName>
        <fullName evidence="2">Putative ABC-type transport system, permease component</fullName>
    </submittedName>
</protein>
<keyword evidence="1" id="KW-1133">Transmembrane helix</keyword>
<dbReference type="Pfam" id="PF06055">
    <property type="entry name" value="ExoD"/>
    <property type="match status" value="1"/>
</dbReference>
<gene>
    <name evidence="2" type="ORF">BegalDRAFT_1217</name>
</gene>
<keyword evidence="1" id="KW-0472">Membrane</keyword>
<keyword evidence="1" id="KW-0812">Transmembrane</keyword>
<feature type="transmembrane region" description="Helical" evidence="1">
    <location>
        <begin position="136"/>
        <end position="155"/>
    </location>
</feature>
<dbReference type="PIRSF" id="PIRSF033239">
    <property type="entry name" value="ExoD"/>
    <property type="match status" value="1"/>
</dbReference>